<feature type="compositionally biased region" description="Low complexity" evidence="1">
    <location>
        <begin position="80"/>
        <end position="101"/>
    </location>
</feature>
<keyword evidence="2" id="KW-1133">Transmembrane helix</keyword>
<keyword evidence="2" id="KW-0812">Transmembrane</keyword>
<evidence type="ECO:0000313" key="4">
    <source>
        <dbReference type="Proteomes" id="UP000295217"/>
    </source>
</evidence>
<dbReference type="OrthoDB" id="3786414at2"/>
<accession>A0A4R5A1R0</accession>
<feature type="region of interest" description="Disordered" evidence="1">
    <location>
        <begin position="309"/>
        <end position="333"/>
    </location>
</feature>
<dbReference type="EMBL" id="SMLB01000048">
    <property type="protein sequence ID" value="TDD65691.1"/>
    <property type="molecule type" value="Genomic_DNA"/>
</dbReference>
<evidence type="ECO:0000313" key="3">
    <source>
        <dbReference type="EMBL" id="TDD65691.1"/>
    </source>
</evidence>
<dbReference type="AlphaFoldDB" id="A0A4R5A1R0"/>
<evidence type="ECO:0000256" key="1">
    <source>
        <dbReference type="SAM" id="MobiDB-lite"/>
    </source>
</evidence>
<name>A0A4R5A1R0_9ACTN</name>
<protein>
    <submittedName>
        <fullName evidence="3">Uncharacterized protein</fullName>
    </submittedName>
</protein>
<feature type="region of interest" description="Disordered" evidence="1">
    <location>
        <begin position="1"/>
        <end position="34"/>
    </location>
</feature>
<feature type="region of interest" description="Disordered" evidence="1">
    <location>
        <begin position="71"/>
        <end position="105"/>
    </location>
</feature>
<comment type="caution">
    <text evidence="3">The sequence shown here is derived from an EMBL/GenBank/DDBJ whole genome shotgun (WGS) entry which is preliminary data.</text>
</comment>
<dbReference type="RefSeq" id="WP_132106526.1">
    <property type="nucleotide sequence ID" value="NZ_SMLB01000048.1"/>
</dbReference>
<dbReference type="Proteomes" id="UP000295217">
    <property type="component" value="Unassembled WGS sequence"/>
</dbReference>
<feature type="compositionally biased region" description="Acidic residues" evidence="1">
    <location>
        <begin position="311"/>
        <end position="324"/>
    </location>
</feature>
<reference evidence="3 4" key="1">
    <citation type="submission" date="2019-02" db="EMBL/GenBank/DDBJ databases">
        <title>Draft genome sequences of novel Actinobacteria.</title>
        <authorList>
            <person name="Sahin N."/>
            <person name="Ay H."/>
            <person name="Saygin H."/>
        </authorList>
    </citation>
    <scope>NUCLEOTIDE SEQUENCE [LARGE SCALE GENOMIC DNA]</scope>
    <source>
        <strain evidence="3 4">8K307</strain>
    </source>
</reference>
<feature type="transmembrane region" description="Helical" evidence="2">
    <location>
        <begin position="42"/>
        <end position="63"/>
    </location>
</feature>
<keyword evidence="4" id="KW-1185">Reference proteome</keyword>
<gene>
    <name evidence="3" type="ORF">E1262_24380</name>
</gene>
<organism evidence="3 4">
    <name type="scientific">Jiangella aurantiaca</name>
    <dbReference type="NCBI Taxonomy" id="2530373"/>
    <lineage>
        <taxon>Bacteria</taxon>
        <taxon>Bacillati</taxon>
        <taxon>Actinomycetota</taxon>
        <taxon>Actinomycetes</taxon>
        <taxon>Jiangellales</taxon>
        <taxon>Jiangellaceae</taxon>
        <taxon>Jiangella</taxon>
    </lineage>
</organism>
<evidence type="ECO:0000256" key="2">
    <source>
        <dbReference type="SAM" id="Phobius"/>
    </source>
</evidence>
<feature type="compositionally biased region" description="Basic and acidic residues" evidence="1">
    <location>
        <begin position="1"/>
        <end position="12"/>
    </location>
</feature>
<sequence length="333" mass="34232">MNEDEQLRERFRGVGFAGEPPMASTAADDLARGRRHLRRRRAAALSGGVVGMVAVAAGVALALPGGGPAGDEDLPVAGGSAAETSAPPATTPTEPTATPSEMPGGFSLTRQLLRETAAEHFDPAGDHLNNDANSLHGGGFENAVNVGTKLGWTVPGEDGEGLVQVGVTAPGYVDAGEYAVENFIVDFGCDLPEHCTEQTVPGTGETVLVAPPNPDMHLQFAVSYERADGSMVGVAVYDLFGNNSLAPVSEVEITLEQAFAFVTDADLRVDPDEAAGGYDAFLGPEATAECAVSGETTATADADAKLREACEQAEDSTDDGASEEPSDKPTTGE</sequence>
<proteinExistence type="predicted"/>
<keyword evidence="2" id="KW-0472">Membrane</keyword>